<dbReference type="Proteomes" id="UP000030746">
    <property type="component" value="Unassembled WGS sequence"/>
</dbReference>
<feature type="domain" description="KIAA1045 RING finger" evidence="2">
    <location>
        <begin position="121"/>
        <end position="182"/>
    </location>
</feature>
<accession>V4AGU6</accession>
<proteinExistence type="predicted"/>
<dbReference type="Pfam" id="PF16744">
    <property type="entry name" value="zf-RING_15"/>
    <property type="match status" value="1"/>
</dbReference>
<dbReference type="SUPFAM" id="SSF57903">
    <property type="entry name" value="FYVE/PHD zinc finger"/>
    <property type="match status" value="1"/>
</dbReference>
<dbReference type="InterPro" id="IPR011011">
    <property type="entry name" value="Znf_FYVE_PHD"/>
</dbReference>
<gene>
    <name evidence="3" type="ORF">LOTGIDRAFT_233073</name>
</gene>
<dbReference type="EMBL" id="KB202050">
    <property type="protein sequence ID" value="ESO92631.1"/>
    <property type="molecule type" value="Genomic_DNA"/>
</dbReference>
<dbReference type="CTD" id="20249140"/>
<evidence type="ECO:0000256" key="1">
    <source>
        <dbReference type="SAM" id="MobiDB-lite"/>
    </source>
</evidence>
<dbReference type="Gene3D" id="3.30.40.10">
    <property type="entry name" value="Zinc/RING finger domain, C3HC4 (zinc finger)"/>
    <property type="match status" value="1"/>
</dbReference>
<keyword evidence="4" id="KW-1185">Reference proteome</keyword>
<protein>
    <recommendedName>
        <fullName evidence="2">KIAA1045 RING finger domain-containing protein</fullName>
    </recommendedName>
</protein>
<dbReference type="InterPro" id="IPR031946">
    <property type="entry name" value="KIAA1045_Zf_RING"/>
</dbReference>
<evidence type="ECO:0000313" key="3">
    <source>
        <dbReference type="EMBL" id="ESO92631.1"/>
    </source>
</evidence>
<feature type="region of interest" description="Disordered" evidence="1">
    <location>
        <begin position="1"/>
        <end position="52"/>
    </location>
</feature>
<dbReference type="InterPro" id="IPR013083">
    <property type="entry name" value="Znf_RING/FYVE/PHD"/>
</dbReference>
<dbReference type="OrthoDB" id="9978298at2759"/>
<dbReference type="GeneID" id="20249140"/>
<dbReference type="HOGENOM" id="CLU_1456014_0_0_1"/>
<dbReference type="AlphaFoldDB" id="V4AGU6"/>
<evidence type="ECO:0000259" key="2">
    <source>
        <dbReference type="Pfam" id="PF16744"/>
    </source>
</evidence>
<evidence type="ECO:0000313" key="4">
    <source>
        <dbReference type="Proteomes" id="UP000030746"/>
    </source>
</evidence>
<dbReference type="RefSeq" id="XP_009056772.1">
    <property type="nucleotide sequence ID" value="XM_009058524.1"/>
</dbReference>
<feature type="compositionally biased region" description="Basic residues" evidence="1">
    <location>
        <begin position="1"/>
        <end position="17"/>
    </location>
</feature>
<dbReference type="KEGG" id="lgi:LOTGIDRAFT_233073"/>
<organism evidence="3 4">
    <name type="scientific">Lottia gigantea</name>
    <name type="common">Giant owl limpet</name>
    <dbReference type="NCBI Taxonomy" id="225164"/>
    <lineage>
        <taxon>Eukaryota</taxon>
        <taxon>Metazoa</taxon>
        <taxon>Spiralia</taxon>
        <taxon>Lophotrochozoa</taxon>
        <taxon>Mollusca</taxon>
        <taxon>Gastropoda</taxon>
        <taxon>Patellogastropoda</taxon>
        <taxon>Lottioidea</taxon>
        <taxon>Lottiidae</taxon>
        <taxon>Lottia</taxon>
    </lineage>
</organism>
<reference evidence="3 4" key="1">
    <citation type="journal article" date="2013" name="Nature">
        <title>Insights into bilaterian evolution from three spiralian genomes.</title>
        <authorList>
            <person name="Simakov O."/>
            <person name="Marletaz F."/>
            <person name="Cho S.J."/>
            <person name="Edsinger-Gonzales E."/>
            <person name="Havlak P."/>
            <person name="Hellsten U."/>
            <person name="Kuo D.H."/>
            <person name="Larsson T."/>
            <person name="Lv J."/>
            <person name="Arendt D."/>
            <person name="Savage R."/>
            <person name="Osoegawa K."/>
            <person name="de Jong P."/>
            <person name="Grimwood J."/>
            <person name="Chapman J.A."/>
            <person name="Shapiro H."/>
            <person name="Aerts A."/>
            <person name="Otillar R.P."/>
            <person name="Terry A.Y."/>
            <person name="Boore J.L."/>
            <person name="Grigoriev I.V."/>
            <person name="Lindberg D.R."/>
            <person name="Seaver E.C."/>
            <person name="Weisblat D.A."/>
            <person name="Putnam N.H."/>
            <person name="Rokhsar D.S."/>
        </authorList>
    </citation>
    <scope>NUCLEOTIDE SEQUENCE [LARGE SCALE GENOMIC DNA]</scope>
</reference>
<sequence>MGNRASRNKSQKSHKGSKKDDNQTLRTRSLNSLPLGERLPSKPKPMSQSVRERKCVVSERCLDTEVSNATRHRRQNTAPEIIVQSTPRSLKISDFSKVIQQPDPPQEEVDFNIPIENALEPTPDELCQICSVFTGKIKFLCKICYQVYHLGCLQKIEQHEPSPVVCYLNRADTELGWSCHSCVSNR</sequence>
<name>V4AGU6_LOTGI</name>